<feature type="binding site" evidence="4">
    <location>
        <position position="41"/>
    </location>
    <ligand>
        <name>ATP</name>
        <dbReference type="ChEBI" id="CHEBI:30616"/>
    </ligand>
</feature>
<feature type="repeat" description="ANK" evidence="3">
    <location>
        <begin position="604"/>
        <end position="636"/>
    </location>
</feature>
<dbReference type="InterPro" id="IPR000209">
    <property type="entry name" value="Peptidase_S8/S53_dom"/>
</dbReference>
<keyword evidence="5" id="KW-0472">Membrane</keyword>
<keyword evidence="4" id="KW-0067">ATP-binding</keyword>
<dbReference type="PRINTS" id="PR01415">
    <property type="entry name" value="ANKYRIN"/>
</dbReference>
<dbReference type="PROSITE" id="PS50297">
    <property type="entry name" value="ANK_REP_REGION"/>
    <property type="match status" value="7"/>
</dbReference>
<feature type="repeat" description="ANK" evidence="3">
    <location>
        <begin position="500"/>
        <end position="532"/>
    </location>
</feature>
<feature type="repeat" description="ANK" evidence="3">
    <location>
        <begin position="330"/>
        <end position="362"/>
    </location>
</feature>
<name>A0ABQ0GQ90_9PEZI</name>
<dbReference type="PROSITE" id="PS50088">
    <property type="entry name" value="ANK_REPEAT"/>
    <property type="match status" value="8"/>
</dbReference>
<dbReference type="PANTHER" id="PTHR24180">
    <property type="entry name" value="CYCLIN-DEPENDENT KINASE INHIBITOR 2C-RELATED"/>
    <property type="match status" value="1"/>
</dbReference>
<dbReference type="InterPro" id="IPR036852">
    <property type="entry name" value="Peptidase_S8/S53_dom_sf"/>
</dbReference>
<dbReference type="CDD" id="cd00180">
    <property type="entry name" value="PKc"/>
    <property type="match status" value="1"/>
</dbReference>
<evidence type="ECO:0000313" key="8">
    <source>
        <dbReference type="Proteomes" id="UP001628179"/>
    </source>
</evidence>
<evidence type="ECO:0000256" key="2">
    <source>
        <dbReference type="ARBA" id="ARBA00023043"/>
    </source>
</evidence>
<dbReference type="RefSeq" id="XP_070921641.1">
    <property type="nucleotide sequence ID" value="XM_071065540.1"/>
</dbReference>
<dbReference type="Gene3D" id="1.25.40.20">
    <property type="entry name" value="Ankyrin repeat-containing domain"/>
    <property type="match status" value="4"/>
</dbReference>
<dbReference type="PROSITE" id="PS50011">
    <property type="entry name" value="PROTEIN_KINASE_DOM"/>
    <property type="match status" value="1"/>
</dbReference>
<accession>A0ABQ0GQ90</accession>
<dbReference type="PANTHER" id="PTHR24180:SF45">
    <property type="entry name" value="POLY [ADP-RIBOSE] POLYMERASE TANKYRASE"/>
    <property type="match status" value="1"/>
</dbReference>
<keyword evidence="8" id="KW-1185">Reference proteome</keyword>
<dbReference type="SMART" id="SM00248">
    <property type="entry name" value="ANK"/>
    <property type="match status" value="11"/>
</dbReference>
<evidence type="ECO:0000256" key="4">
    <source>
        <dbReference type="PROSITE-ProRule" id="PRU10141"/>
    </source>
</evidence>
<feature type="domain" description="Protein kinase" evidence="6">
    <location>
        <begin position="8"/>
        <end position="324"/>
    </location>
</feature>
<feature type="transmembrane region" description="Helical" evidence="5">
    <location>
        <begin position="1278"/>
        <end position="1298"/>
    </location>
</feature>
<sequence>MDTRKYQPLPEPLLGKGGYGKVFKVRQRAEKKSDEKILACKVIPSGSDSASETIKNEYERVSKLDHPNIVRVVEFLSRSKFSLIFMEFCEEGDLKTFINGRRRLQEPLLPEYLVLDIAIQLADALDYCHNQVPGILHKDVKPENGTNIVLLLAGYHVKLCDFGLIAVTESGGIVKGSRTSTLRYMAPMKSEEDLPIGLPDDYFSSELNNLVMECMAINDKDRPDTANVLARTRNLRIQAVATNEETDQERNGIMTQSNAAVPVQIGDDANPETNGVMEHTDGDTVVDQMQNALHWAAATGDAKSIEMTKLLLSILEDVNISSFVNEPDGEGRTPLWWAIENGRTEMAELLLDNKARFDTDGLGGVAALIKAVSNGYNGTVERLLTLPDPINVNGVDDHGKSALHMAAVRGNVKIARLLLDRGADINAQDANGRTALHEAGGPDFHNWEEMMELLLGYGARIDAGDDEGKTVLHIMSLRKASDALEFLLKKGADLNAVDDEGRTPLHVAAVTGYAPAVSILLWAKANPDAQDNTYRTPLHLAIDEAFPDATLRVVELLLKSAADVNIKDANGLTVLQKAADRGLEPVVARLLRVEHLSIKKEDQKKPTTLHIAASRGLRDIVPLLVEAGASITSTNEKGQTPLHEALKRASRLTKANRRYNNWISVLIGDSDSGVLGIQDEDGNTPLHMAVLHKAKPDLVQLLVDRFQEATCIRNKKGLVPYQCLEPPSDAQPRGDIRAKEGPRLLQKAGIERDSISINRKDTGGARSSVKEDDAEIIRDMLRYHYVRNMPPGGGQRGSFYTESQERRISFDLTGMTKPITLELLKPLERQMTFEPILKYVHLPSEALQVDKESATHGSEKPPAMIVFNWLREKKGVRRILEVSVVDMGETPYRDETIEGTLGSDLNIEVWDWQKIDISSDTIVKVAPNAQVVRLYCSGNTSILHAWSGKHGLARLRNLKKLELSVDPDAGGAGRAMDTRRSLDSYKKDFTTRLLRRLPNVEVTYKPFPSRMPRDVRAHPTDLKSHGWLRAMENFQRLAEGWTQALTKMFANDPHPSWLAHPLKMAHVKIAVIGDGADLTDAELTRDGHGSIVDGKSFVGPYHNANRIEEYFVCASGYGTLTTRLIRRICPPADLYIAKLPRKPGSLGPVAEAVEWAIKKRVDIICMSWIMQYADTNGEFEAAIKRANADGIAILCLADEPGTTDQSADDMGIDYYDSNYYDSVEPDGNARMYPACLGEPIRIGAVRPGKGLESFRNHPKLDYTFPGDKMLSEVLGGTGFPGTLMAVAMAVGLAGLTIFGHRALRSLADFSASQPTVNWDLAIRRAFDVYAKDWRRLLSPDALSLRGKAPELLGLLYSLFDADISHK</sequence>
<proteinExistence type="predicted"/>
<organism evidence="7 8">
    <name type="scientific">Madurella fahalii</name>
    <dbReference type="NCBI Taxonomy" id="1157608"/>
    <lineage>
        <taxon>Eukaryota</taxon>
        <taxon>Fungi</taxon>
        <taxon>Dikarya</taxon>
        <taxon>Ascomycota</taxon>
        <taxon>Pezizomycotina</taxon>
        <taxon>Sordariomycetes</taxon>
        <taxon>Sordariomycetidae</taxon>
        <taxon>Sordariales</taxon>
        <taxon>Sordariales incertae sedis</taxon>
        <taxon>Madurella</taxon>
    </lineage>
</organism>
<dbReference type="Proteomes" id="UP001628179">
    <property type="component" value="Unassembled WGS sequence"/>
</dbReference>
<dbReference type="Gene3D" id="3.40.50.200">
    <property type="entry name" value="Peptidase S8/S53 domain"/>
    <property type="match status" value="1"/>
</dbReference>
<dbReference type="Pfam" id="PF00069">
    <property type="entry name" value="Pkinase"/>
    <property type="match status" value="1"/>
</dbReference>
<feature type="repeat" description="ANK" evidence="3">
    <location>
        <begin position="533"/>
        <end position="569"/>
    </location>
</feature>
<dbReference type="InterPro" id="IPR002110">
    <property type="entry name" value="Ankyrin_rpt"/>
</dbReference>
<dbReference type="InterPro" id="IPR051637">
    <property type="entry name" value="Ank_repeat_dom-contain_49"/>
</dbReference>
<dbReference type="SUPFAM" id="SSF48403">
    <property type="entry name" value="Ankyrin repeat"/>
    <property type="match status" value="1"/>
</dbReference>
<dbReference type="PROSITE" id="PS00107">
    <property type="entry name" value="PROTEIN_KINASE_ATP"/>
    <property type="match status" value="1"/>
</dbReference>
<evidence type="ECO:0000259" key="6">
    <source>
        <dbReference type="PROSITE" id="PS50011"/>
    </source>
</evidence>
<evidence type="ECO:0000256" key="5">
    <source>
        <dbReference type="SAM" id="Phobius"/>
    </source>
</evidence>
<dbReference type="SUPFAM" id="SSF52743">
    <property type="entry name" value="Subtilisin-like"/>
    <property type="match status" value="1"/>
</dbReference>
<gene>
    <name evidence="7" type="ORF">MFIFM68171_10121</name>
</gene>
<evidence type="ECO:0000256" key="3">
    <source>
        <dbReference type="PROSITE-ProRule" id="PRU00023"/>
    </source>
</evidence>
<feature type="repeat" description="ANK" evidence="3">
    <location>
        <begin position="398"/>
        <end position="430"/>
    </location>
</feature>
<evidence type="ECO:0000256" key="1">
    <source>
        <dbReference type="ARBA" id="ARBA00022737"/>
    </source>
</evidence>
<dbReference type="SMART" id="SM00220">
    <property type="entry name" value="S_TKc"/>
    <property type="match status" value="1"/>
</dbReference>
<protein>
    <recommendedName>
        <fullName evidence="6">Protein kinase domain-containing protein</fullName>
    </recommendedName>
</protein>
<keyword evidence="5" id="KW-0812">Transmembrane</keyword>
<dbReference type="InterPro" id="IPR036770">
    <property type="entry name" value="Ankyrin_rpt-contain_sf"/>
</dbReference>
<comment type="caution">
    <text evidence="7">The sequence shown here is derived from an EMBL/GenBank/DDBJ whole genome shotgun (WGS) entry which is preliminary data.</text>
</comment>
<dbReference type="InterPro" id="IPR000719">
    <property type="entry name" value="Prot_kinase_dom"/>
</dbReference>
<feature type="repeat" description="ANK" evidence="3">
    <location>
        <begin position="467"/>
        <end position="499"/>
    </location>
</feature>
<dbReference type="SUPFAM" id="SSF56112">
    <property type="entry name" value="Protein kinase-like (PK-like)"/>
    <property type="match status" value="1"/>
</dbReference>
<keyword evidence="5" id="KW-1133">Transmembrane helix</keyword>
<feature type="repeat" description="ANK" evidence="3">
    <location>
        <begin position="681"/>
        <end position="705"/>
    </location>
</feature>
<dbReference type="GeneID" id="98180863"/>
<evidence type="ECO:0000313" key="7">
    <source>
        <dbReference type="EMBL" id="GAB1319911.1"/>
    </source>
</evidence>
<dbReference type="Gene3D" id="1.10.510.10">
    <property type="entry name" value="Transferase(Phosphotransferase) domain 1"/>
    <property type="match status" value="1"/>
</dbReference>
<dbReference type="Pfam" id="PF00082">
    <property type="entry name" value="Peptidase_S8"/>
    <property type="match status" value="1"/>
</dbReference>
<dbReference type="Pfam" id="PF00023">
    <property type="entry name" value="Ank"/>
    <property type="match status" value="2"/>
</dbReference>
<dbReference type="InterPro" id="IPR011009">
    <property type="entry name" value="Kinase-like_dom_sf"/>
</dbReference>
<feature type="repeat" description="ANK" evidence="3">
    <location>
        <begin position="431"/>
        <end position="466"/>
    </location>
</feature>
<keyword evidence="2 3" id="KW-0040">ANK repeat</keyword>
<keyword evidence="1" id="KW-0677">Repeat</keyword>
<dbReference type="EMBL" id="BAAFSV010000006">
    <property type="protein sequence ID" value="GAB1319911.1"/>
    <property type="molecule type" value="Genomic_DNA"/>
</dbReference>
<reference evidence="7 8" key="1">
    <citation type="submission" date="2024-09" db="EMBL/GenBank/DDBJ databases">
        <title>Itraconazole resistance in Madurella fahalii resulting from another homologue of gene encoding cytochrome P450 14-alpha sterol demethylase (CYP51).</title>
        <authorList>
            <person name="Yoshioka I."/>
            <person name="Fahal A.H."/>
            <person name="Kaneko S."/>
            <person name="Yaguchi T."/>
        </authorList>
    </citation>
    <scope>NUCLEOTIDE SEQUENCE [LARGE SCALE GENOMIC DNA]</scope>
    <source>
        <strain evidence="7 8">IFM 68171</strain>
    </source>
</reference>
<keyword evidence="4" id="KW-0547">Nucleotide-binding</keyword>
<dbReference type="Pfam" id="PF12796">
    <property type="entry name" value="Ank_2"/>
    <property type="match status" value="4"/>
</dbReference>
<dbReference type="InterPro" id="IPR017441">
    <property type="entry name" value="Protein_kinase_ATP_BS"/>
</dbReference>